<dbReference type="OrthoDB" id="3650366at2759"/>
<keyword evidence="2" id="KW-1185">Reference proteome</keyword>
<evidence type="ECO:0000313" key="2">
    <source>
        <dbReference type="Proteomes" id="UP001049176"/>
    </source>
</evidence>
<dbReference type="SUPFAM" id="SSF52540">
    <property type="entry name" value="P-loop containing nucleoside triphosphate hydrolases"/>
    <property type="match status" value="1"/>
</dbReference>
<dbReference type="InterPro" id="IPR027417">
    <property type="entry name" value="P-loop_NTPase"/>
</dbReference>
<protein>
    <submittedName>
        <fullName evidence="1">Uncharacterized protein</fullName>
    </submittedName>
</protein>
<accession>A0A9P7UNH4</accession>
<comment type="caution">
    <text evidence="1">The sequence shown here is derived from an EMBL/GenBank/DDBJ whole genome shotgun (WGS) entry which is preliminary data.</text>
</comment>
<gene>
    <name evidence="1" type="ORF">E1B28_003507</name>
</gene>
<dbReference type="AlphaFoldDB" id="A0A9P7UNH4"/>
<name>A0A9P7UNH4_9AGAR</name>
<sequence>MTTHGRRIFVFSHPRTACHLFFHLLSTHPVFEIVEPFCCAAAYVVGTEPQEARSREEWMDLLSMSEEDASKITWQGRIDDLQKGVAEAELNGKRALTMDHPHYLIAVSELQRHNIDVPGRESRPTPVIVDRELDIGPSYSSFNLRMIPVDHPNPTLIPDRFFFSFTPIIMIRHPARVIPSYLRAFQSLGYDISHPDFPVQAECFRLERLVFDSFKSFEEARAVAEGRKPNTPIVIHGDKLAVEIFLGPS</sequence>
<dbReference type="RefSeq" id="XP_043002455.1">
    <property type="nucleotide sequence ID" value="XM_043160498.1"/>
</dbReference>
<organism evidence="1 2">
    <name type="scientific">Marasmius oreades</name>
    <name type="common">fairy-ring Marasmius</name>
    <dbReference type="NCBI Taxonomy" id="181124"/>
    <lineage>
        <taxon>Eukaryota</taxon>
        <taxon>Fungi</taxon>
        <taxon>Dikarya</taxon>
        <taxon>Basidiomycota</taxon>
        <taxon>Agaricomycotina</taxon>
        <taxon>Agaricomycetes</taxon>
        <taxon>Agaricomycetidae</taxon>
        <taxon>Agaricales</taxon>
        <taxon>Marasmiineae</taxon>
        <taxon>Marasmiaceae</taxon>
        <taxon>Marasmius</taxon>
    </lineage>
</organism>
<evidence type="ECO:0000313" key="1">
    <source>
        <dbReference type="EMBL" id="KAG7085984.1"/>
    </source>
</evidence>
<dbReference type="Proteomes" id="UP001049176">
    <property type="component" value="Chromosome 11"/>
</dbReference>
<dbReference type="EMBL" id="CM032191">
    <property type="protein sequence ID" value="KAG7085984.1"/>
    <property type="molecule type" value="Genomic_DNA"/>
</dbReference>
<reference evidence="1" key="1">
    <citation type="journal article" date="2021" name="Genome Biol. Evol.">
        <title>The assembled and annotated genome of the fairy-ring fungus Marasmius oreades.</title>
        <authorList>
            <person name="Hiltunen M."/>
            <person name="Ament-Velasquez S.L."/>
            <person name="Johannesson H."/>
        </authorList>
    </citation>
    <scope>NUCLEOTIDE SEQUENCE</scope>
    <source>
        <strain evidence="1">03SP1</strain>
    </source>
</reference>
<proteinExistence type="predicted"/>
<dbReference type="GeneID" id="66072583"/>